<name>U9T961_RHIID</name>
<protein>
    <submittedName>
        <fullName evidence="1">Uncharacterized protein</fullName>
    </submittedName>
</protein>
<sequence>TFILFAKCFAHVHFLTIDKTEDFLKKNLKYIQKFHAISADLAFSSFQSIISLNEKSNSKLLKEGSNLIIQLLPFIFKIQVDLPSKIDISKLSNITVRNGVTITFLRKFIKRQYLLIK</sequence>
<feature type="non-terminal residue" evidence="1">
    <location>
        <position position="1"/>
    </location>
</feature>
<dbReference type="EMBL" id="KI294687">
    <property type="protein sequence ID" value="ESA03942.1"/>
    <property type="molecule type" value="Genomic_DNA"/>
</dbReference>
<reference evidence="1" key="1">
    <citation type="submission" date="2013-07" db="EMBL/GenBank/DDBJ databases">
        <title>The genome of an arbuscular mycorrhizal fungus provides insights into the evolution of the oldest plant symbiosis.</title>
        <authorList>
            <consortium name="DOE Joint Genome Institute"/>
            <person name="Tisserant E."/>
            <person name="Malbreil M."/>
            <person name="Kuo A."/>
            <person name="Kohler A."/>
            <person name="Symeonidi A."/>
            <person name="Balestrini R."/>
            <person name="Charron P."/>
            <person name="Duensing N."/>
            <person name="Frei-dit-Frey N."/>
            <person name="Gianinazzi-Pearson V."/>
            <person name="Gilbert B."/>
            <person name="Handa Y."/>
            <person name="Hijri M."/>
            <person name="Kaul R."/>
            <person name="Kawaguchi M."/>
            <person name="Krajinski F."/>
            <person name="Lammers P."/>
            <person name="Lapierre D."/>
            <person name="Masclaux F.G."/>
            <person name="Murat C."/>
            <person name="Morin E."/>
            <person name="Ndikumana S."/>
            <person name="Pagni M."/>
            <person name="Petitpierre D."/>
            <person name="Requena N."/>
            <person name="Rosikiewicz P."/>
            <person name="Riley R."/>
            <person name="Saito K."/>
            <person name="San Clemente H."/>
            <person name="Shapiro H."/>
            <person name="van Tuinen D."/>
            <person name="Becard G."/>
            <person name="Bonfante P."/>
            <person name="Paszkowski U."/>
            <person name="Shachar-Hill Y."/>
            <person name="Young J.P."/>
            <person name="Sanders I.R."/>
            <person name="Henrissat B."/>
            <person name="Rensing S.A."/>
            <person name="Grigoriev I.V."/>
            <person name="Corradi N."/>
            <person name="Roux C."/>
            <person name="Martin F."/>
        </authorList>
    </citation>
    <scope>NUCLEOTIDE SEQUENCE</scope>
    <source>
        <strain evidence="1">DAOM 197198</strain>
    </source>
</reference>
<organism evidence="1">
    <name type="scientific">Rhizophagus irregularis (strain DAOM 181602 / DAOM 197198 / MUCL 43194)</name>
    <name type="common">Arbuscular mycorrhizal fungus</name>
    <name type="synonym">Glomus intraradices</name>
    <dbReference type="NCBI Taxonomy" id="747089"/>
    <lineage>
        <taxon>Eukaryota</taxon>
        <taxon>Fungi</taxon>
        <taxon>Fungi incertae sedis</taxon>
        <taxon>Mucoromycota</taxon>
        <taxon>Glomeromycotina</taxon>
        <taxon>Glomeromycetes</taxon>
        <taxon>Glomerales</taxon>
        <taxon>Glomeraceae</taxon>
        <taxon>Rhizophagus</taxon>
    </lineage>
</organism>
<proteinExistence type="predicted"/>
<gene>
    <name evidence="1" type="ORF">GLOINDRAFT_85601</name>
</gene>
<dbReference type="HOGENOM" id="CLU_2090607_0_0_1"/>
<accession>U9T961</accession>
<dbReference type="AlphaFoldDB" id="U9T961"/>
<evidence type="ECO:0000313" key="1">
    <source>
        <dbReference type="EMBL" id="ESA03942.1"/>
    </source>
</evidence>